<gene>
    <name evidence="1" type="ORF">Acaty_c0975</name>
</gene>
<dbReference type="KEGG" id="acz:Acaty_c0975"/>
<name>A0A059ZPK6_ACICK</name>
<dbReference type="Proteomes" id="UP000005522">
    <property type="component" value="Chromosome"/>
</dbReference>
<protein>
    <recommendedName>
        <fullName evidence="3">DUF2237 domain-containing protein</fullName>
    </recommendedName>
</protein>
<dbReference type="AlphaFoldDB" id="A0A059ZPK6"/>
<dbReference type="PANTHER" id="PTHR37466:SF1">
    <property type="entry name" value="SLR1628 PROTEIN"/>
    <property type="match status" value="1"/>
</dbReference>
<dbReference type="EMBL" id="CP005986">
    <property type="protein sequence ID" value="AIA54849.1"/>
    <property type="molecule type" value="Genomic_DNA"/>
</dbReference>
<proteinExistence type="predicted"/>
<dbReference type="Gene3D" id="3.30.56.110">
    <property type="entry name" value="Protein of unknown function DUF2237"/>
    <property type="match status" value="1"/>
</dbReference>
<evidence type="ECO:0008006" key="3">
    <source>
        <dbReference type="Google" id="ProtNLM"/>
    </source>
</evidence>
<dbReference type="GeneID" id="92931000"/>
<dbReference type="InterPro" id="IPR018714">
    <property type="entry name" value="DUF2237"/>
</dbReference>
<dbReference type="eggNOG" id="COG3651">
    <property type="taxonomic scope" value="Bacteria"/>
</dbReference>
<evidence type="ECO:0000313" key="2">
    <source>
        <dbReference type="Proteomes" id="UP000005522"/>
    </source>
</evidence>
<dbReference type="RefSeq" id="WP_004871407.1">
    <property type="nucleotide sequence ID" value="NZ_CP005986.1"/>
</dbReference>
<sequence length="122" mass="13289">MSENVLGTALLACGFAPKTGFYRDGFCRAGREDGGMHGVCAVVTEAFLTFSRDRGNDLITPRPQWDFPGLQPGDHWCLCALRWKEALLAGCAPPVVLEATDAVCLKVLNRDDLLAHAWAARQ</sequence>
<dbReference type="PANTHER" id="PTHR37466">
    <property type="entry name" value="SLR1628 PROTEIN"/>
    <property type="match status" value="1"/>
</dbReference>
<organism evidence="1 2">
    <name type="scientific">Acidithiobacillus caldus (strain ATCC 51756 / DSM 8584 / KU)</name>
    <dbReference type="NCBI Taxonomy" id="637389"/>
    <lineage>
        <taxon>Bacteria</taxon>
        <taxon>Pseudomonadati</taxon>
        <taxon>Pseudomonadota</taxon>
        <taxon>Acidithiobacillia</taxon>
        <taxon>Acidithiobacillales</taxon>
        <taxon>Acidithiobacillaceae</taxon>
        <taxon>Acidithiobacillus</taxon>
    </lineage>
</organism>
<dbReference type="HOGENOM" id="CLU_127770_1_0_6"/>
<accession>A0A059ZPK6</accession>
<reference evidence="1 2" key="1">
    <citation type="journal article" date="2009" name="J. Bacteriol.">
        <title>Draft genome sequence of the extremely acidophilic bacterium Acidithiobacillus caldus ATCC 51756 reveals metabolic versatility in the genus Acidithiobacillus.</title>
        <authorList>
            <person name="Valdes J."/>
            <person name="Quatrini R."/>
            <person name="Hallberg K."/>
            <person name="Dopson M."/>
            <person name="Valenzuela P.D."/>
            <person name="Holmes D.S."/>
        </authorList>
    </citation>
    <scope>NUCLEOTIDE SEQUENCE [LARGE SCALE GENOMIC DNA]</scope>
    <source>
        <strain evidence="2">ATCC 51756 / DSM 8584 / KU</strain>
    </source>
</reference>
<dbReference type="Pfam" id="PF09996">
    <property type="entry name" value="DUF2237"/>
    <property type="match status" value="1"/>
</dbReference>
<evidence type="ECO:0000313" key="1">
    <source>
        <dbReference type="EMBL" id="AIA54849.1"/>
    </source>
</evidence>